<accession>M4VQF5</accession>
<evidence type="ECO:0000313" key="5">
    <source>
        <dbReference type="EMBL" id="AGI03837.1"/>
    </source>
</evidence>
<name>M4VQF5_HETFO</name>
<dbReference type="EC" id="6.3.5.5" evidence="5"/>
<dbReference type="PANTHER" id="PTHR11405">
    <property type="entry name" value="CARBAMOYLTRANSFERASE FAMILY MEMBER"/>
    <property type="match status" value="1"/>
</dbReference>
<sequence>VAPRQTVCSEEYHSLREPAMTVVRQLGMVRECIVQYALQAASLEDYFDGVHDRLSRTSALASIATGNTMSCVPAKKAIGITLTEIKNVVWKMTTACFHTSRENIVTKTPRWDVHRLTGMSHEIGTSMMSDGLVRALGRTLEESIHKNLGMCNPSIDRFLQKLPSRMSGRAAKTRRNT</sequence>
<evidence type="ECO:0000259" key="4">
    <source>
        <dbReference type="Pfam" id="PF02786"/>
    </source>
</evidence>
<gene>
    <name evidence="5" type="primary">CPS III</name>
</gene>
<dbReference type="PRINTS" id="PR00098">
    <property type="entry name" value="CPSASE"/>
</dbReference>
<dbReference type="Pfam" id="PF02786">
    <property type="entry name" value="CPSase_L_D2"/>
    <property type="match status" value="1"/>
</dbReference>
<keyword evidence="3" id="KW-0067">ATP-binding</keyword>
<proteinExistence type="evidence at transcript level"/>
<protein>
    <submittedName>
        <fullName evidence="5">Carbamoyl-phosphate synthetase III</fullName>
        <ecNumber evidence="5">6.3.5.5</ecNumber>
    </submittedName>
</protein>
<evidence type="ECO:0000256" key="2">
    <source>
        <dbReference type="ARBA" id="ARBA00022741"/>
    </source>
</evidence>
<feature type="domain" description="Carbamoyl phosphate synthase ATP-binding" evidence="4">
    <location>
        <begin position="1"/>
        <end position="84"/>
    </location>
</feature>
<dbReference type="Gene3D" id="3.30.470.20">
    <property type="entry name" value="ATP-grasp fold, B domain"/>
    <property type="match status" value="1"/>
</dbReference>
<dbReference type="PANTHER" id="PTHR11405:SF53">
    <property type="entry name" value="CARBAMOYL-PHOSPHATE SYNTHASE [AMMONIA], MITOCHONDRIAL"/>
    <property type="match status" value="1"/>
</dbReference>
<dbReference type="GO" id="GO:0005737">
    <property type="term" value="C:cytoplasm"/>
    <property type="evidence" value="ECO:0007669"/>
    <property type="project" value="TreeGrafter"/>
</dbReference>
<dbReference type="SUPFAM" id="SSF56059">
    <property type="entry name" value="Glutathione synthetase ATP-binding domain-like"/>
    <property type="match status" value="1"/>
</dbReference>
<dbReference type="EMBL" id="KC689796">
    <property type="protein sequence ID" value="AGI03837.1"/>
    <property type="molecule type" value="mRNA"/>
</dbReference>
<dbReference type="InterPro" id="IPR005483">
    <property type="entry name" value="CPSase_dom"/>
</dbReference>
<organism evidence="5">
    <name type="scientific">Heteropneustes fossilis</name>
    <name type="common">Stinging catfish</name>
    <dbReference type="NCBI Taxonomy" id="93621"/>
    <lineage>
        <taxon>Eukaryota</taxon>
        <taxon>Metazoa</taxon>
        <taxon>Chordata</taxon>
        <taxon>Craniata</taxon>
        <taxon>Vertebrata</taxon>
        <taxon>Euteleostomi</taxon>
        <taxon>Actinopterygii</taxon>
        <taxon>Neopterygii</taxon>
        <taxon>Teleostei</taxon>
        <taxon>Ostariophysi</taxon>
        <taxon>Siluriformes</taxon>
        <taxon>Heteropneustidae</taxon>
        <taxon>Heteropneustes</taxon>
    </lineage>
</organism>
<evidence type="ECO:0000256" key="3">
    <source>
        <dbReference type="ARBA" id="ARBA00022840"/>
    </source>
</evidence>
<keyword evidence="1 5" id="KW-0436">Ligase</keyword>
<keyword evidence="2" id="KW-0547">Nucleotide-binding</keyword>
<feature type="non-terminal residue" evidence="5">
    <location>
        <position position="1"/>
    </location>
</feature>
<reference evidence="5" key="1">
    <citation type="submission" date="2013-02" db="EMBL/GenBank/DDBJ databases">
        <title>Expression of ornithine-urea cycle enzymes in Heteropneustes fossilis under hyper-ammonia stress.</title>
        <authorList>
            <person name="Banerjee B."/>
            <person name="Saha N."/>
        </authorList>
    </citation>
    <scope>NUCLEOTIDE SEQUENCE</scope>
    <source>
        <tissue evidence="5">Liver</tissue>
    </source>
</reference>
<dbReference type="InterPro" id="IPR005479">
    <property type="entry name" value="CPAse_ATP-bd"/>
</dbReference>
<dbReference type="GO" id="GO:0005524">
    <property type="term" value="F:ATP binding"/>
    <property type="evidence" value="ECO:0007669"/>
    <property type="project" value="UniProtKB-KW"/>
</dbReference>
<evidence type="ECO:0000256" key="1">
    <source>
        <dbReference type="ARBA" id="ARBA00022598"/>
    </source>
</evidence>
<dbReference type="GO" id="GO:0006541">
    <property type="term" value="P:glutamine metabolic process"/>
    <property type="evidence" value="ECO:0007669"/>
    <property type="project" value="TreeGrafter"/>
</dbReference>
<dbReference type="AlphaFoldDB" id="M4VQF5"/>
<feature type="non-terminal residue" evidence="5">
    <location>
        <position position="177"/>
    </location>
</feature>
<dbReference type="GO" id="GO:0004088">
    <property type="term" value="F:carbamoyl-phosphate synthase (glutamine-hydrolyzing) activity"/>
    <property type="evidence" value="ECO:0007669"/>
    <property type="project" value="UniProtKB-EC"/>
</dbReference>